<dbReference type="STRING" id="4540.A0A3L6PYG9"/>
<dbReference type="GO" id="GO:0000160">
    <property type="term" value="P:phosphorelay signal transduction system"/>
    <property type="evidence" value="ECO:0007669"/>
    <property type="project" value="InterPro"/>
</dbReference>
<evidence type="ECO:0000259" key="2">
    <source>
        <dbReference type="PROSITE" id="PS50110"/>
    </source>
</evidence>
<dbReference type="SUPFAM" id="SSF52172">
    <property type="entry name" value="CheY-like"/>
    <property type="match status" value="1"/>
</dbReference>
<reference evidence="4" key="1">
    <citation type="journal article" date="2019" name="Nat. Commun.">
        <title>The genome of broomcorn millet.</title>
        <authorList>
            <person name="Zou C."/>
            <person name="Miki D."/>
            <person name="Li D."/>
            <person name="Tang Q."/>
            <person name="Xiao L."/>
            <person name="Rajput S."/>
            <person name="Deng P."/>
            <person name="Jia W."/>
            <person name="Huang R."/>
            <person name="Zhang M."/>
            <person name="Sun Y."/>
            <person name="Hu J."/>
            <person name="Fu X."/>
            <person name="Schnable P.S."/>
            <person name="Li F."/>
            <person name="Zhang H."/>
            <person name="Feng B."/>
            <person name="Zhu X."/>
            <person name="Liu R."/>
            <person name="Schnable J.C."/>
            <person name="Zhu J.-K."/>
            <person name="Zhang H."/>
        </authorList>
    </citation>
    <scope>NUCLEOTIDE SEQUENCE [LARGE SCALE GENOMIC DNA]</scope>
</reference>
<protein>
    <submittedName>
        <fullName evidence="3">Two-component response regulator ORR42-like</fullName>
    </submittedName>
</protein>
<feature type="domain" description="Response regulatory" evidence="2">
    <location>
        <begin position="9"/>
        <end position="125"/>
    </location>
</feature>
<dbReference type="CDD" id="cd17546">
    <property type="entry name" value="REC_hyHK_CKI1_RcsC-like"/>
    <property type="match status" value="1"/>
</dbReference>
<dbReference type="Proteomes" id="UP000275267">
    <property type="component" value="Unassembled WGS sequence"/>
</dbReference>
<dbReference type="SMART" id="SM00448">
    <property type="entry name" value="REC"/>
    <property type="match status" value="1"/>
</dbReference>
<accession>A0A3L6PYG9</accession>
<dbReference type="PANTHER" id="PTHR43228:SF24">
    <property type="entry name" value="TWO-COMPONENT RESPONSE REGULATOR ORR42"/>
    <property type="match status" value="1"/>
</dbReference>
<sequence length="132" mass="14451">MKKERSFFMASKMQGSATKALVVEDIKVDCKLNCKTTVAHNGKEAVDLFLQGKTFDIVFFDKDMPLMTGPEAVTKIRSMGATEVKMVGVSADFGGMEAFMHAGADMFVPKPMKLETLDSMLQEVIGKKNMSG</sequence>
<evidence type="ECO:0000313" key="4">
    <source>
        <dbReference type="Proteomes" id="UP000275267"/>
    </source>
</evidence>
<dbReference type="Gene3D" id="3.40.50.2300">
    <property type="match status" value="1"/>
</dbReference>
<dbReference type="PANTHER" id="PTHR43228">
    <property type="entry name" value="TWO-COMPONENT RESPONSE REGULATOR"/>
    <property type="match status" value="1"/>
</dbReference>
<comment type="caution">
    <text evidence="3">The sequence shown here is derived from an EMBL/GenBank/DDBJ whole genome shotgun (WGS) entry which is preliminary data.</text>
</comment>
<dbReference type="InterPro" id="IPR052048">
    <property type="entry name" value="ST_Response_Regulator"/>
</dbReference>
<dbReference type="OrthoDB" id="619139at2759"/>
<dbReference type="EMBL" id="PQIB02000015">
    <property type="protein sequence ID" value="RLM65190.1"/>
    <property type="molecule type" value="Genomic_DNA"/>
</dbReference>
<dbReference type="Pfam" id="PF00072">
    <property type="entry name" value="Response_reg"/>
    <property type="match status" value="1"/>
</dbReference>
<organism evidence="3 4">
    <name type="scientific">Panicum miliaceum</name>
    <name type="common">Proso millet</name>
    <name type="synonym">Broomcorn millet</name>
    <dbReference type="NCBI Taxonomy" id="4540"/>
    <lineage>
        <taxon>Eukaryota</taxon>
        <taxon>Viridiplantae</taxon>
        <taxon>Streptophyta</taxon>
        <taxon>Embryophyta</taxon>
        <taxon>Tracheophyta</taxon>
        <taxon>Spermatophyta</taxon>
        <taxon>Magnoliopsida</taxon>
        <taxon>Liliopsida</taxon>
        <taxon>Poales</taxon>
        <taxon>Poaceae</taxon>
        <taxon>PACMAD clade</taxon>
        <taxon>Panicoideae</taxon>
        <taxon>Panicodae</taxon>
        <taxon>Paniceae</taxon>
        <taxon>Panicinae</taxon>
        <taxon>Panicum</taxon>
        <taxon>Panicum sect. Panicum</taxon>
    </lineage>
</organism>
<feature type="modified residue" description="4-aspartylphosphate" evidence="1">
    <location>
        <position position="61"/>
    </location>
</feature>
<evidence type="ECO:0000313" key="3">
    <source>
        <dbReference type="EMBL" id="RLM65190.1"/>
    </source>
</evidence>
<dbReference type="InterPro" id="IPR011006">
    <property type="entry name" value="CheY-like_superfamily"/>
</dbReference>
<dbReference type="PROSITE" id="PS50110">
    <property type="entry name" value="RESPONSE_REGULATORY"/>
    <property type="match status" value="1"/>
</dbReference>
<gene>
    <name evidence="3" type="ORF">C2845_PM16G01890</name>
</gene>
<dbReference type="AlphaFoldDB" id="A0A3L6PYG9"/>
<evidence type="ECO:0000256" key="1">
    <source>
        <dbReference type="PROSITE-ProRule" id="PRU00169"/>
    </source>
</evidence>
<keyword evidence="4" id="KW-1185">Reference proteome</keyword>
<name>A0A3L6PYG9_PANMI</name>
<proteinExistence type="predicted"/>
<keyword evidence="1" id="KW-0597">Phosphoprotein</keyword>
<dbReference type="InterPro" id="IPR001789">
    <property type="entry name" value="Sig_transdc_resp-reg_receiver"/>
</dbReference>